<protein>
    <submittedName>
        <fullName evidence="1">Uncharacterized protein</fullName>
    </submittedName>
</protein>
<dbReference type="EMBL" id="FPHC01000066">
    <property type="protein sequence ID" value="SFV62425.1"/>
    <property type="molecule type" value="Genomic_DNA"/>
</dbReference>
<dbReference type="AlphaFoldDB" id="A0A1W1C9M2"/>
<sequence>MKILILLLLILNLDASELKKALYENYLQKNRIFTETKDFGLYPSMSRGENGDSIFSDTNDTAHYNKKNIDSIFHQFNLSEENYIVALENQNIFSGIYLTGGFERYLNKFENIGNEFYLGSQNRYMAGIRWDIFDKGYFKSKKDLKKKVLETKLENLQLKSQFINHALNNRIFKSKLYLNEIAYEFHTRMLSIYKEIYSKRVKMMKRGYIDLEEVQEIEMKKAFHKSYIDHYRRQERAKMDQDLFRFVNNIEKVVLINKKIFIEKIKSDSIDMKTQDIFKERADLFPEYIDNVRAYVYVKHEFRDYYGDQESIGFAVDLPLDRSSERDKLVRLQQKRYQLNQEAIKVRIEQKATYLYQHFSYINARIKSLISQLHFLIQQRANLDKKIKAKLTKKAENLTRKIDMNRLDITRLRDEIIKAKMENYINFLNICQLINFENINEIIKVDKR</sequence>
<organism evidence="1">
    <name type="scientific">hydrothermal vent metagenome</name>
    <dbReference type="NCBI Taxonomy" id="652676"/>
    <lineage>
        <taxon>unclassified sequences</taxon>
        <taxon>metagenomes</taxon>
        <taxon>ecological metagenomes</taxon>
    </lineage>
</organism>
<gene>
    <name evidence="1" type="ORF">MNB_SV-6-1176</name>
</gene>
<name>A0A1W1C9M2_9ZZZZ</name>
<proteinExistence type="predicted"/>
<reference evidence="1" key="1">
    <citation type="submission" date="2016-10" db="EMBL/GenBank/DDBJ databases">
        <authorList>
            <person name="de Groot N.N."/>
        </authorList>
    </citation>
    <scope>NUCLEOTIDE SEQUENCE</scope>
</reference>
<evidence type="ECO:0000313" key="1">
    <source>
        <dbReference type="EMBL" id="SFV62425.1"/>
    </source>
</evidence>
<accession>A0A1W1C9M2</accession>